<evidence type="ECO:0000256" key="1">
    <source>
        <dbReference type="SAM" id="Phobius"/>
    </source>
</evidence>
<name>A0A9P5Y4Q1_9AGAR</name>
<accession>A0A9P5Y4Q1</accession>
<feature type="transmembrane region" description="Helical" evidence="1">
    <location>
        <begin position="36"/>
        <end position="60"/>
    </location>
</feature>
<evidence type="ECO:0000313" key="2">
    <source>
        <dbReference type="EMBL" id="KAF9463487.1"/>
    </source>
</evidence>
<sequence length="90" mass="10312">MHTVPTRSIRHPLWHVACDQQTSNFNSSGQFVTCDFFFFFVFVVIILNLHCVRFFGFFGIETSSGFSSFFDVTCDFCDISSDLDLLVTCD</sequence>
<dbReference type="AlphaFoldDB" id="A0A9P5Y4Q1"/>
<keyword evidence="1" id="KW-0812">Transmembrane</keyword>
<dbReference type="EMBL" id="MU150262">
    <property type="protein sequence ID" value="KAF9463487.1"/>
    <property type="molecule type" value="Genomic_DNA"/>
</dbReference>
<reference evidence="2" key="1">
    <citation type="submission" date="2020-11" db="EMBL/GenBank/DDBJ databases">
        <authorList>
            <consortium name="DOE Joint Genome Institute"/>
            <person name="Ahrendt S."/>
            <person name="Riley R."/>
            <person name="Andreopoulos W."/>
            <person name="Labutti K."/>
            <person name="Pangilinan J."/>
            <person name="Ruiz-Duenas F.J."/>
            <person name="Barrasa J.M."/>
            <person name="Sanchez-Garcia M."/>
            <person name="Camarero S."/>
            <person name="Miyauchi S."/>
            <person name="Serrano A."/>
            <person name="Linde D."/>
            <person name="Babiker R."/>
            <person name="Drula E."/>
            <person name="Ayuso-Fernandez I."/>
            <person name="Pacheco R."/>
            <person name="Padilla G."/>
            <person name="Ferreira P."/>
            <person name="Barriuso J."/>
            <person name="Kellner H."/>
            <person name="Castanera R."/>
            <person name="Alfaro M."/>
            <person name="Ramirez L."/>
            <person name="Pisabarro A.G."/>
            <person name="Kuo A."/>
            <person name="Tritt A."/>
            <person name="Lipzen A."/>
            <person name="He G."/>
            <person name="Yan M."/>
            <person name="Ng V."/>
            <person name="Cullen D."/>
            <person name="Martin F."/>
            <person name="Rosso M.-N."/>
            <person name="Henrissat B."/>
            <person name="Hibbett D."/>
            <person name="Martinez A.T."/>
            <person name="Grigoriev I.V."/>
        </authorList>
    </citation>
    <scope>NUCLEOTIDE SEQUENCE</scope>
    <source>
        <strain evidence="2">CBS 247.69</strain>
    </source>
</reference>
<keyword evidence="1" id="KW-0472">Membrane</keyword>
<comment type="caution">
    <text evidence="2">The sequence shown here is derived from an EMBL/GenBank/DDBJ whole genome shotgun (WGS) entry which is preliminary data.</text>
</comment>
<keyword evidence="3" id="KW-1185">Reference proteome</keyword>
<keyword evidence="1" id="KW-1133">Transmembrane helix</keyword>
<gene>
    <name evidence="2" type="ORF">BDZ94DRAFT_613559</name>
</gene>
<proteinExistence type="predicted"/>
<organism evidence="2 3">
    <name type="scientific">Collybia nuda</name>
    <dbReference type="NCBI Taxonomy" id="64659"/>
    <lineage>
        <taxon>Eukaryota</taxon>
        <taxon>Fungi</taxon>
        <taxon>Dikarya</taxon>
        <taxon>Basidiomycota</taxon>
        <taxon>Agaricomycotina</taxon>
        <taxon>Agaricomycetes</taxon>
        <taxon>Agaricomycetidae</taxon>
        <taxon>Agaricales</taxon>
        <taxon>Tricholomatineae</taxon>
        <taxon>Clitocybaceae</taxon>
        <taxon>Collybia</taxon>
    </lineage>
</organism>
<evidence type="ECO:0000313" key="3">
    <source>
        <dbReference type="Proteomes" id="UP000807353"/>
    </source>
</evidence>
<protein>
    <submittedName>
        <fullName evidence="2">Uncharacterized protein</fullName>
    </submittedName>
</protein>
<dbReference type="Proteomes" id="UP000807353">
    <property type="component" value="Unassembled WGS sequence"/>
</dbReference>